<name>A0A9I9E3X0_CUCME</name>
<evidence type="ECO:0000313" key="1">
    <source>
        <dbReference type="EnsemblPlants" id="MELO3C028327.2.1"/>
    </source>
</evidence>
<organism evidence="1">
    <name type="scientific">Cucumis melo</name>
    <name type="common">Muskmelon</name>
    <dbReference type="NCBI Taxonomy" id="3656"/>
    <lineage>
        <taxon>Eukaryota</taxon>
        <taxon>Viridiplantae</taxon>
        <taxon>Streptophyta</taxon>
        <taxon>Embryophyta</taxon>
        <taxon>Tracheophyta</taxon>
        <taxon>Spermatophyta</taxon>
        <taxon>Magnoliopsida</taxon>
        <taxon>eudicotyledons</taxon>
        <taxon>Gunneridae</taxon>
        <taxon>Pentapetalae</taxon>
        <taxon>rosids</taxon>
        <taxon>fabids</taxon>
        <taxon>Cucurbitales</taxon>
        <taxon>Cucurbitaceae</taxon>
        <taxon>Benincaseae</taxon>
        <taxon>Cucumis</taxon>
    </lineage>
</organism>
<sequence length="47" mass="5555">MLQPKRSSSQVYCSRESHRLKYVAIEKFVVSYMLQPMMSSSQICCHR</sequence>
<dbReference type="EnsemblPlants" id="MELO3C028327.2.1">
    <property type="protein sequence ID" value="MELO3C028327.2.1"/>
    <property type="gene ID" value="MELO3C028327.2"/>
</dbReference>
<dbReference type="AlphaFoldDB" id="A0A9I9E3X0"/>
<protein>
    <submittedName>
        <fullName evidence="1">Uncharacterized protein</fullName>
    </submittedName>
</protein>
<reference evidence="1" key="1">
    <citation type="submission" date="2023-03" db="UniProtKB">
        <authorList>
            <consortium name="EnsemblPlants"/>
        </authorList>
    </citation>
    <scope>IDENTIFICATION</scope>
</reference>
<accession>A0A9I9E3X0</accession>
<proteinExistence type="predicted"/>
<dbReference type="Gramene" id="MELO3C028327.2.1">
    <property type="protein sequence ID" value="MELO3C028327.2.1"/>
    <property type="gene ID" value="MELO3C028327.2"/>
</dbReference>